<gene>
    <name evidence="2" type="ORF">METZ01_LOCUS391550</name>
</gene>
<dbReference type="AlphaFoldDB" id="A0A382UWQ0"/>
<keyword evidence="1" id="KW-1133">Transmembrane helix</keyword>
<organism evidence="2">
    <name type="scientific">marine metagenome</name>
    <dbReference type="NCBI Taxonomy" id="408172"/>
    <lineage>
        <taxon>unclassified sequences</taxon>
        <taxon>metagenomes</taxon>
        <taxon>ecological metagenomes</taxon>
    </lineage>
</organism>
<feature type="transmembrane region" description="Helical" evidence="1">
    <location>
        <begin position="81"/>
        <end position="98"/>
    </location>
</feature>
<dbReference type="EMBL" id="UINC01147394">
    <property type="protein sequence ID" value="SVD38696.1"/>
    <property type="molecule type" value="Genomic_DNA"/>
</dbReference>
<reference evidence="2" key="1">
    <citation type="submission" date="2018-05" db="EMBL/GenBank/DDBJ databases">
        <authorList>
            <person name="Lanie J.A."/>
            <person name="Ng W.-L."/>
            <person name="Kazmierczak K.M."/>
            <person name="Andrzejewski T.M."/>
            <person name="Davidsen T.M."/>
            <person name="Wayne K.J."/>
            <person name="Tettelin H."/>
            <person name="Glass J.I."/>
            <person name="Rusch D."/>
            <person name="Podicherti R."/>
            <person name="Tsui H.-C.T."/>
            <person name="Winkler M.E."/>
        </authorList>
    </citation>
    <scope>NUCLEOTIDE SEQUENCE</scope>
</reference>
<feature type="non-terminal residue" evidence="2">
    <location>
        <position position="1"/>
    </location>
</feature>
<feature type="transmembrane region" description="Helical" evidence="1">
    <location>
        <begin position="36"/>
        <end position="69"/>
    </location>
</feature>
<evidence type="ECO:0000313" key="2">
    <source>
        <dbReference type="EMBL" id="SVD38696.1"/>
    </source>
</evidence>
<feature type="transmembrane region" description="Helical" evidence="1">
    <location>
        <begin position="201"/>
        <end position="219"/>
    </location>
</feature>
<sequence length="289" mass="33920">WIMFNFDGGIQRAYDMFLSLLCIYFFVLHLKFHGKWIFLPITGFLLGANLLMFHMGSFLVPLIISLYSITISILEKNLNQLRYVFFIFCIAGITFLLIDFTHLKYFNLQESVFFSWINHYFGPELSPHSSHDPKNLLIFNLEKIIDNTGFFFNSIFFNGIDQDGHYVIAPPEIPLIYNYFIFLFSLPGILILYYRRKREDIFVLVWVLLFLVVYTLVVQVRVKNFYLLIPPFLFLAAQGIQLSNKYLSWPFIPSPLMSLIALKTTRFIKNWHKYFLEITLVGSSCALGS</sequence>
<evidence type="ECO:0008006" key="3">
    <source>
        <dbReference type="Google" id="ProtNLM"/>
    </source>
</evidence>
<keyword evidence="1" id="KW-0472">Membrane</keyword>
<name>A0A382UWQ0_9ZZZZ</name>
<keyword evidence="1" id="KW-0812">Transmembrane</keyword>
<accession>A0A382UWQ0</accession>
<proteinExistence type="predicted"/>
<feature type="non-terminal residue" evidence="2">
    <location>
        <position position="289"/>
    </location>
</feature>
<protein>
    <recommendedName>
        <fullName evidence="3">Glycosyltransferase RgtA/B/C/D-like domain-containing protein</fullName>
    </recommendedName>
</protein>
<evidence type="ECO:0000256" key="1">
    <source>
        <dbReference type="SAM" id="Phobius"/>
    </source>
</evidence>
<feature type="transmembrane region" description="Helical" evidence="1">
    <location>
        <begin position="176"/>
        <end position="194"/>
    </location>
</feature>